<dbReference type="EMBL" id="CNFT01000233">
    <property type="protein sequence ID" value="CKR40056.1"/>
    <property type="molecule type" value="Genomic_DNA"/>
</dbReference>
<dbReference type="GO" id="GO:0000976">
    <property type="term" value="F:transcription cis-regulatory region binding"/>
    <property type="evidence" value="ECO:0007669"/>
    <property type="project" value="TreeGrafter"/>
</dbReference>
<evidence type="ECO:0000256" key="4">
    <source>
        <dbReference type="PROSITE-ProRule" id="PRU00335"/>
    </source>
</evidence>
<dbReference type="Proteomes" id="UP000050164">
    <property type="component" value="Unassembled WGS sequence"/>
</dbReference>
<name>A0A654ZSD0_MYCTX</name>
<keyword evidence="2 4" id="KW-0238">DNA-binding</keyword>
<dbReference type="Gene3D" id="1.10.357.10">
    <property type="entry name" value="Tetracycline Repressor, domain 2"/>
    <property type="match status" value="1"/>
</dbReference>
<dbReference type="InterPro" id="IPR001647">
    <property type="entry name" value="HTH_TetR"/>
</dbReference>
<dbReference type="Pfam" id="PF00440">
    <property type="entry name" value="TetR_N"/>
    <property type="match status" value="1"/>
</dbReference>
<dbReference type="PROSITE" id="PS50977">
    <property type="entry name" value="HTH_TETR_2"/>
    <property type="match status" value="1"/>
</dbReference>
<dbReference type="SUPFAM" id="SSF48498">
    <property type="entry name" value="Tetracyclin repressor-like, C-terminal domain"/>
    <property type="match status" value="1"/>
</dbReference>
<proteinExistence type="predicted"/>
<protein>
    <submittedName>
        <fullName evidence="6">Transcriptional regulator</fullName>
    </submittedName>
</protein>
<dbReference type="PANTHER" id="PTHR30055">
    <property type="entry name" value="HTH-TYPE TRANSCRIPTIONAL REGULATOR RUTR"/>
    <property type="match status" value="1"/>
</dbReference>
<sequence length="227" mass="24834">MSIVDMDAHPSRYIYKQTAGNLPTDCMEIKRRTQEERSAATREALITGARKLWGLRGYAEVGTPEIATEAGVTRGAMYHQFADKAALFRDVVEVVEQDVMARMATLVAASGAATPADAIRAAVDAWLEVSGDPEVRQLILLDAPVVLGWAGFRDVAQRYSLGMTEQLITEAIRAGQLARQPVRPLAQVLIGALDEAAMFIATADDPKRARRETRQVLRRLIDGMLNG</sequence>
<dbReference type="PRINTS" id="PR00455">
    <property type="entry name" value="HTHTETR"/>
</dbReference>
<dbReference type="InterPro" id="IPR050109">
    <property type="entry name" value="HTH-type_TetR-like_transc_reg"/>
</dbReference>
<dbReference type="EMBL" id="CNGE01001040">
    <property type="protein sequence ID" value="CKT64837.1"/>
    <property type="molecule type" value="Genomic_DNA"/>
</dbReference>
<evidence type="ECO:0000313" key="7">
    <source>
        <dbReference type="EMBL" id="CKT64837.1"/>
    </source>
</evidence>
<keyword evidence="1" id="KW-0805">Transcription regulation</keyword>
<gene>
    <name evidence="6" type="primary">tetC</name>
    <name evidence="7" type="ORF">ERS027646_03938</name>
    <name evidence="6" type="ORF">ERS027659_01318</name>
</gene>
<dbReference type="SUPFAM" id="SSF46689">
    <property type="entry name" value="Homeodomain-like"/>
    <property type="match status" value="1"/>
</dbReference>
<feature type="DNA-binding region" description="H-T-H motif" evidence="4">
    <location>
        <begin position="62"/>
        <end position="81"/>
    </location>
</feature>
<dbReference type="AlphaFoldDB" id="A0A654ZSD0"/>
<evidence type="ECO:0000256" key="1">
    <source>
        <dbReference type="ARBA" id="ARBA00023015"/>
    </source>
</evidence>
<accession>A0A654ZSD0</accession>
<feature type="domain" description="HTH tetR-type" evidence="5">
    <location>
        <begin position="39"/>
        <end position="99"/>
    </location>
</feature>
<reference evidence="8 9" key="1">
    <citation type="submission" date="2015-03" db="EMBL/GenBank/DDBJ databases">
        <authorList>
            <consortium name="Pathogen Informatics"/>
        </authorList>
    </citation>
    <scope>NUCLEOTIDE SEQUENCE [LARGE SCALE GENOMIC DNA]</scope>
    <source>
        <strain evidence="7 8">Bir 172</strain>
        <strain evidence="6 9">Bir 185</strain>
    </source>
</reference>
<dbReference type="InterPro" id="IPR049484">
    <property type="entry name" value="Rv0078-like_C"/>
</dbReference>
<evidence type="ECO:0000313" key="9">
    <source>
        <dbReference type="Proteomes" id="UP000050164"/>
    </source>
</evidence>
<dbReference type="PANTHER" id="PTHR30055:SF234">
    <property type="entry name" value="HTH-TYPE TRANSCRIPTIONAL REGULATOR BETI"/>
    <property type="match status" value="1"/>
</dbReference>
<evidence type="ECO:0000259" key="5">
    <source>
        <dbReference type="PROSITE" id="PS50977"/>
    </source>
</evidence>
<keyword evidence="3" id="KW-0804">Transcription</keyword>
<dbReference type="InterPro" id="IPR036271">
    <property type="entry name" value="Tet_transcr_reg_TetR-rel_C_sf"/>
</dbReference>
<evidence type="ECO:0000313" key="8">
    <source>
        <dbReference type="Proteomes" id="UP000048948"/>
    </source>
</evidence>
<dbReference type="Pfam" id="PF21351">
    <property type="entry name" value="TetR_C_41"/>
    <property type="match status" value="1"/>
</dbReference>
<evidence type="ECO:0000256" key="3">
    <source>
        <dbReference type="ARBA" id="ARBA00023163"/>
    </source>
</evidence>
<evidence type="ECO:0000256" key="2">
    <source>
        <dbReference type="ARBA" id="ARBA00023125"/>
    </source>
</evidence>
<dbReference type="GO" id="GO:0003700">
    <property type="term" value="F:DNA-binding transcription factor activity"/>
    <property type="evidence" value="ECO:0007669"/>
    <property type="project" value="TreeGrafter"/>
</dbReference>
<dbReference type="Proteomes" id="UP000048948">
    <property type="component" value="Unassembled WGS sequence"/>
</dbReference>
<organism evidence="6 9">
    <name type="scientific">Mycobacterium tuberculosis</name>
    <dbReference type="NCBI Taxonomy" id="1773"/>
    <lineage>
        <taxon>Bacteria</taxon>
        <taxon>Bacillati</taxon>
        <taxon>Actinomycetota</taxon>
        <taxon>Actinomycetes</taxon>
        <taxon>Mycobacteriales</taxon>
        <taxon>Mycobacteriaceae</taxon>
        <taxon>Mycobacterium</taxon>
        <taxon>Mycobacterium tuberculosis complex</taxon>
    </lineage>
</organism>
<dbReference type="FunFam" id="1.10.357.10:FF:000031">
    <property type="entry name" value="TetR family transcriptional regulator"/>
    <property type="match status" value="1"/>
</dbReference>
<evidence type="ECO:0000313" key="6">
    <source>
        <dbReference type="EMBL" id="CKR40056.1"/>
    </source>
</evidence>
<dbReference type="InterPro" id="IPR009057">
    <property type="entry name" value="Homeodomain-like_sf"/>
</dbReference>